<dbReference type="SUPFAM" id="SSF51011">
    <property type="entry name" value="Glycosyl hydrolase domain"/>
    <property type="match status" value="1"/>
</dbReference>
<comment type="similarity">
    <text evidence="1 2">Belongs to the glycosyl hydrolase 31 family.</text>
</comment>
<feature type="domain" description="Glycoside hydrolase family 31 TIM barrel" evidence="3">
    <location>
        <begin position="250"/>
        <end position="565"/>
    </location>
</feature>
<proteinExistence type="inferred from homology"/>
<dbReference type="RefSeq" id="WP_094843542.1">
    <property type="nucleotide sequence ID" value="NZ_NEVS01000004.1"/>
</dbReference>
<evidence type="ECO:0000259" key="5">
    <source>
        <dbReference type="Pfam" id="PF21365"/>
    </source>
</evidence>
<dbReference type="Gene3D" id="2.60.40.1180">
    <property type="entry name" value="Golgi alpha-mannosidase II"/>
    <property type="match status" value="1"/>
</dbReference>
<feature type="domain" description="Glycoside hydrolase family 31 N-terminal" evidence="4">
    <location>
        <begin position="36"/>
        <end position="202"/>
    </location>
</feature>
<evidence type="ECO:0000256" key="1">
    <source>
        <dbReference type="ARBA" id="ARBA00007806"/>
    </source>
</evidence>
<dbReference type="InterPro" id="IPR025887">
    <property type="entry name" value="Glyco_hydro_31_N_dom"/>
</dbReference>
<dbReference type="Pfam" id="PF13802">
    <property type="entry name" value="Gal_mutarotas_2"/>
    <property type="match status" value="1"/>
</dbReference>
<dbReference type="Pfam" id="PF21365">
    <property type="entry name" value="Glyco_hydro_31_3rd"/>
    <property type="match status" value="1"/>
</dbReference>
<dbReference type="InterPro" id="IPR000322">
    <property type="entry name" value="Glyco_hydro_31_TIM"/>
</dbReference>
<dbReference type="AlphaFoldDB" id="A0A261UJT3"/>
<dbReference type="GO" id="GO:0005975">
    <property type="term" value="P:carbohydrate metabolic process"/>
    <property type="evidence" value="ECO:0007669"/>
    <property type="project" value="InterPro"/>
</dbReference>
<dbReference type="InterPro" id="IPR013780">
    <property type="entry name" value="Glyco_hydro_b"/>
</dbReference>
<keyword evidence="2 6" id="KW-0378">Hydrolase</keyword>
<dbReference type="Proteomes" id="UP000215767">
    <property type="component" value="Unassembled WGS sequence"/>
</dbReference>
<protein>
    <submittedName>
        <fullName evidence="6">Glycosyl hydrolase</fullName>
    </submittedName>
</protein>
<dbReference type="Pfam" id="PF01055">
    <property type="entry name" value="Glyco_hydro_31_2nd"/>
    <property type="match status" value="1"/>
</dbReference>
<dbReference type="PANTHER" id="PTHR43863:SF2">
    <property type="entry name" value="MALTASE-GLUCOAMYLASE"/>
    <property type="match status" value="1"/>
</dbReference>
<dbReference type="InterPro" id="IPR017853">
    <property type="entry name" value="GH"/>
</dbReference>
<reference evidence="7" key="1">
    <citation type="submission" date="2017-05" db="EMBL/GenBank/DDBJ databases">
        <title>Complete and WGS of Bordetella genogroups.</title>
        <authorList>
            <person name="Spilker T."/>
            <person name="Lipuma J."/>
        </authorList>
    </citation>
    <scope>NUCLEOTIDE SEQUENCE [LARGE SCALE GENOMIC DNA]</scope>
    <source>
        <strain evidence="7">AU8856</strain>
    </source>
</reference>
<gene>
    <name evidence="6" type="ORF">CAL28_23350</name>
</gene>
<evidence type="ECO:0000313" key="7">
    <source>
        <dbReference type="Proteomes" id="UP000215767"/>
    </source>
</evidence>
<evidence type="ECO:0000313" key="6">
    <source>
        <dbReference type="EMBL" id="OZI62158.1"/>
    </source>
</evidence>
<dbReference type="CDD" id="cd14752">
    <property type="entry name" value="GH31_N"/>
    <property type="match status" value="1"/>
</dbReference>
<dbReference type="Gene3D" id="2.60.40.1760">
    <property type="entry name" value="glycosyl hydrolase (family 31)"/>
    <property type="match status" value="1"/>
</dbReference>
<dbReference type="InterPro" id="IPR051816">
    <property type="entry name" value="Glycosyl_Hydrolase_31"/>
</dbReference>
<dbReference type="InterPro" id="IPR011013">
    <property type="entry name" value="Gal_mutarotase_sf_dom"/>
</dbReference>
<dbReference type="EMBL" id="NEVS01000004">
    <property type="protein sequence ID" value="OZI62158.1"/>
    <property type="molecule type" value="Genomic_DNA"/>
</dbReference>
<dbReference type="GO" id="GO:0030246">
    <property type="term" value="F:carbohydrate binding"/>
    <property type="evidence" value="ECO:0007669"/>
    <property type="project" value="InterPro"/>
</dbReference>
<dbReference type="PANTHER" id="PTHR43863">
    <property type="entry name" value="HYDROLASE, PUTATIVE (AFU_ORTHOLOGUE AFUA_1G03140)-RELATED"/>
    <property type="match status" value="1"/>
</dbReference>
<evidence type="ECO:0000259" key="3">
    <source>
        <dbReference type="Pfam" id="PF01055"/>
    </source>
</evidence>
<keyword evidence="2" id="KW-0326">Glycosidase</keyword>
<dbReference type="Gene3D" id="3.20.20.80">
    <property type="entry name" value="Glycosidases"/>
    <property type="match status" value="1"/>
</dbReference>
<evidence type="ECO:0000259" key="4">
    <source>
        <dbReference type="Pfam" id="PF13802"/>
    </source>
</evidence>
<name>A0A261UJT3_9BORD</name>
<sequence length="740" mass="81597">MPPNFDFAHTNQLESIELLTARPSRIDFDTGDGLRFVVEAHAPGVFRVRCGHPHALGDEKPSTREKAIAEMLLARQEAVGEATVVPRDGGGWRIVQGETALEVLTDPVRIALFKGDNQVFISDDSEQAPGFGHNALDEPGEAVWTVSFALDAADRIYGLGETPGDLNRRDENVVSDDPEHRALPLAWSPTGWGVYVNTVRRVQHALGAAPADNAYVVTVDDAVLDVFLFVGEPAEILNQYTALTGRAGQPVLWAMGVWLRQAEGEMATQTTSLVERLRAHELPLDAVQLAPPAAWTFQADKAQVEWDATRFPDARQLFALFHKHHVHVCAPGFPGVLRHTPLFEELEDRGWLLARDDGNAQVFDGNSVSGGQPFGLLDLTNRDVYAFWAERQRQLIEDGLDAPACDIQLAIPDGITARGGESGPALRTIYPLLARRALFDAVAGHKVPPEGVVPSTDLFPAAQRLPWQNGPRVSNDWDGLEHTLRTALSIGASGLPVQVHSIGNAAAPADAMTPELYLRWLTFGVFSSNFFFEGVEKLMPWAFGEETLAHARTWLQWRYRLIPYVLGAVEDAVRTGLPVQRSMAMAFPNDAEAHAWDLQYLLGPALLVAPIVKPGNEVRVYLPKGEAWWDLNTGHRYEGGSVWTVNCDMGQYPVFGREGHMLCLGPAAHHTGEFNSARILDEVWMFGMPMHNPVVMRNKIRVMQMQGSSYIKGLEGLRILPSEGLEVKRRGAEVRISRAR</sequence>
<dbReference type="OrthoDB" id="176168at2"/>
<dbReference type="SUPFAM" id="SSF51445">
    <property type="entry name" value="(Trans)glycosidases"/>
    <property type="match status" value="1"/>
</dbReference>
<evidence type="ECO:0000256" key="2">
    <source>
        <dbReference type="RuleBase" id="RU361185"/>
    </source>
</evidence>
<comment type="caution">
    <text evidence="6">The sequence shown here is derived from an EMBL/GenBank/DDBJ whole genome shotgun (WGS) entry which is preliminary data.</text>
</comment>
<dbReference type="SUPFAM" id="SSF74650">
    <property type="entry name" value="Galactose mutarotase-like"/>
    <property type="match status" value="1"/>
</dbReference>
<keyword evidence="7" id="KW-1185">Reference proteome</keyword>
<feature type="domain" description="Glycosyl hydrolase family 31 C-terminal" evidence="5">
    <location>
        <begin position="576"/>
        <end position="662"/>
    </location>
</feature>
<dbReference type="InterPro" id="IPR048395">
    <property type="entry name" value="Glyco_hydro_31_C"/>
</dbReference>
<accession>A0A261UJT3</accession>
<organism evidence="6 7">
    <name type="scientific">Bordetella genomosp. 11</name>
    <dbReference type="NCBI Taxonomy" id="1416808"/>
    <lineage>
        <taxon>Bacteria</taxon>
        <taxon>Pseudomonadati</taxon>
        <taxon>Pseudomonadota</taxon>
        <taxon>Betaproteobacteria</taxon>
        <taxon>Burkholderiales</taxon>
        <taxon>Alcaligenaceae</taxon>
        <taxon>Bordetella</taxon>
    </lineage>
</organism>
<dbReference type="GO" id="GO:0004553">
    <property type="term" value="F:hydrolase activity, hydrolyzing O-glycosyl compounds"/>
    <property type="evidence" value="ECO:0007669"/>
    <property type="project" value="InterPro"/>
</dbReference>